<keyword evidence="4" id="KW-0472">Membrane</keyword>
<feature type="compositionally biased region" description="Basic and acidic residues" evidence="3">
    <location>
        <begin position="352"/>
        <end position="367"/>
    </location>
</feature>
<comment type="caution">
    <text evidence="7">The sequence shown here is derived from an EMBL/GenBank/DDBJ whole genome shotgun (WGS) entry which is preliminary data.</text>
</comment>
<feature type="region of interest" description="Disordered" evidence="3">
    <location>
        <begin position="301"/>
        <end position="385"/>
    </location>
</feature>
<proteinExistence type="predicted"/>
<dbReference type="Gene3D" id="2.10.70.10">
    <property type="entry name" value="Complement Module, domain 1"/>
    <property type="match status" value="2"/>
</dbReference>
<keyword evidence="8" id="KW-1185">Reference proteome</keyword>
<evidence type="ECO:0000256" key="1">
    <source>
        <dbReference type="ARBA" id="ARBA00023157"/>
    </source>
</evidence>
<evidence type="ECO:0000256" key="4">
    <source>
        <dbReference type="SAM" id="Phobius"/>
    </source>
</evidence>
<dbReference type="EMBL" id="JBJQND010000004">
    <property type="protein sequence ID" value="KAL3880713.1"/>
    <property type="molecule type" value="Genomic_DNA"/>
</dbReference>
<dbReference type="SMART" id="SM00032">
    <property type="entry name" value="CCP"/>
    <property type="match status" value="2"/>
</dbReference>
<feature type="signal peptide" evidence="5">
    <location>
        <begin position="1"/>
        <end position="27"/>
    </location>
</feature>
<evidence type="ECO:0000313" key="7">
    <source>
        <dbReference type="EMBL" id="KAL3880712.1"/>
    </source>
</evidence>
<feature type="chain" id="PRO_5044725231" description="Sushi domain-containing protein" evidence="5">
    <location>
        <begin position="28"/>
        <end position="880"/>
    </location>
</feature>
<comment type="caution">
    <text evidence="2">Lacks conserved residue(s) required for the propagation of feature annotation.</text>
</comment>
<feature type="compositionally biased region" description="Basic and acidic residues" evidence="3">
    <location>
        <begin position="318"/>
        <end position="340"/>
    </location>
</feature>
<keyword evidence="4" id="KW-0812">Transmembrane</keyword>
<feature type="domain" description="Sushi" evidence="6">
    <location>
        <begin position="110"/>
        <end position="174"/>
    </location>
</feature>
<keyword evidence="2" id="KW-0768">Sushi</keyword>
<accession>A0ABD3X389</accession>
<dbReference type="EMBL" id="JBJQND010000004">
    <property type="protein sequence ID" value="KAL3880712.1"/>
    <property type="molecule type" value="Genomic_DNA"/>
</dbReference>
<dbReference type="CDD" id="cd00033">
    <property type="entry name" value="CCP"/>
    <property type="match status" value="2"/>
</dbReference>
<feature type="transmembrane region" description="Helical" evidence="4">
    <location>
        <begin position="266"/>
        <end position="288"/>
    </location>
</feature>
<feature type="domain" description="Sushi" evidence="6">
    <location>
        <begin position="189"/>
        <end position="253"/>
    </location>
</feature>
<dbReference type="AlphaFoldDB" id="A0ABD3X389"/>
<dbReference type="SUPFAM" id="SSF57535">
    <property type="entry name" value="Complement control module/SCR domain"/>
    <property type="match status" value="1"/>
</dbReference>
<reference evidence="7 8" key="1">
    <citation type="submission" date="2024-11" db="EMBL/GenBank/DDBJ databases">
        <title>Chromosome-level genome assembly of the freshwater bivalve Anodonta woodiana.</title>
        <authorList>
            <person name="Chen X."/>
        </authorList>
    </citation>
    <scope>NUCLEOTIDE SEQUENCE [LARGE SCALE GENOMIC DNA]</scope>
    <source>
        <strain evidence="7">MN2024</strain>
        <tissue evidence="7">Gills</tissue>
    </source>
</reference>
<keyword evidence="4" id="KW-1133">Transmembrane helix</keyword>
<dbReference type="InterPro" id="IPR000436">
    <property type="entry name" value="Sushi_SCR_CCP_dom"/>
</dbReference>
<protein>
    <recommendedName>
        <fullName evidence="6">Sushi domain-containing protein</fullName>
    </recommendedName>
</protein>
<dbReference type="Proteomes" id="UP001634394">
    <property type="component" value="Unassembled WGS sequence"/>
</dbReference>
<evidence type="ECO:0000256" key="5">
    <source>
        <dbReference type="SAM" id="SignalP"/>
    </source>
</evidence>
<evidence type="ECO:0000313" key="8">
    <source>
        <dbReference type="Proteomes" id="UP001634394"/>
    </source>
</evidence>
<sequence length="880" mass="100083">MAVPQITSFFTSVFLLQTFIFPDFLQAQRSGETGRYMYTDDTNQNRYCHYCDKKDLDYYGLWAQVKKCMVNNVPFNKTDEEEQEKKLRPICNRGKLPSCPLLHRILNGEWICSHNTHLMESRFYNETVDGYILPVYTNCNLVCDKGYHVIGLDSLYCNESRQWDTDTGRIRCAKDPYCPLLNRTLNGEWICSFRHHKVESNFSKETGDGDIYPVGTSCSLVCTDGYHVSGTNMIHCNESHQWDTDTRFIHCAKNSGQNGAIEEPNLPVIIGSVIGVCVVIGIAVILILRCYFHNMASYTTAEEESSDASDKSSLSMNKLKEAEEHDKSKDNEETENEKNSLLKPNPASWNEVEDHPKVRTRDKIGDRKKGRSSIGNKKSNQEEAIVTPVQDNDSCGVHVESKRGDSVQEQINKGLQEDQTEMLLSISYTGDNDDNADNHVERERAFITDSCQVLSKGREPADGIEARDCSHEHEDDTLLKSKNLKKEIRQTVDTNINQLCEKGRRIDSVVKTDTTVDPISDPSKSHPQNILKDSAVKDNGAEIQLLRKGHEKQPTGRRKKDALIAEGGCDPKVKVAYLLEEQGREQLMVQEYEDNKFSVPSGKRFFIIPRCQETISRLNMCKVEGQYRGSQYGTCQFLHMVESAMAEDNGSYRWKIFVDECSLPKYHGSLFIRIISDELGFVSLSPLDSNLLSRPLWLSMNPESLLDDDSLSLRDRPTGTSCSISNQAGSRASTGLHHQETGSATCQGDVAAALYCDRAIPRRQFNSDPCLCTQTVASAWNDNNQKMKELIHCMENEYMPWTQLGSRVLGMKPSFLECLEWHLRGKVHDGPMKYILNQMMHEGKRIGHLVEHFDYVQRYDLVNWIKAFHSCDYCKGFYRS</sequence>
<name>A0ABD3X389_SINWO</name>
<dbReference type="PROSITE" id="PS50923">
    <property type="entry name" value="SUSHI"/>
    <property type="match status" value="2"/>
</dbReference>
<dbReference type="Pfam" id="PF00084">
    <property type="entry name" value="Sushi"/>
    <property type="match status" value="1"/>
</dbReference>
<evidence type="ECO:0000256" key="2">
    <source>
        <dbReference type="PROSITE-ProRule" id="PRU00302"/>
    </source>
</evidence>
<organism evidence="7 8">
    <name type="scientific">Sinanodonta woodiana</name>
    <name type="common">Chinese pond mussel</name>
    <name type="synonym">Anodonta woodiana</name>
    <dbReference type="NCBI Taxonomy" id="1069815"/>
    <lineage>
        <taxon>Eukaryota</taxon>
        <taxon>Metazoa</taxon>
        <taxon>Spiralia</taxon>
        <taxon>Lophotrochozoa</taxon>
        <taxon>Mollusca</taxon>
        <taxon>Bivalvia</taxon>
        <taxon>Autobranchia</taxon>
        <taxon>Heteroconchia</taxon>
        <taxon>Palaeoheterodonta</taxon>
        <taxon>Unionida</taxon>
        <taxon>Unionoidea</taxon>
        <taxon>Unionidae</taxon>
        <taxon>Unioninae</taxon>
        <taxon>Sinanodonta</taxon>
    </lineage>
</organism>
<keyword evidence="5" id="KW-0732">Signal</keyword>
<gene>
    <name evidence="7" type="ORF">ACJMK2_032932</name>
</gene>
<evidence type="ECO:0000256" key="3">
    <source>
        <dbReference type="SAM" id="MobiDB-lite"/>
    </source>
</evidence>
<keyword evidence="1" id="KW-1015">Disulfide bond</keyword>
<evidence type="ECO:0000259" key="6">
    <source>
        <dbReference type="PROSITE" id="PS50923"/>
    </source>
</evidence>
<dbReference type="InterPro" id="IPR035976">
    <property type="entry name" value="Sushi/SCR/CCP_sf"/>
</dbReference>